<reference evidence="2" key="1">
    <citation type="submission" date="2018-05" db="EMBL/GenBank/DDBJ databases">
        <authorList>
            <person name="Lanie J.A."/>
            <person name="Ng W.-L."/>
            <person name="Kazmierczak K.M."/>
            <person name="Andrzejewski T.M."/>
            <person name="Davidsen T.M."/>
            <person name="Wayne K.J."/>
            <person name="Tettelin H."/>
            <person name="Glass J.I."/>
            <person name="Rusch D."/>
            <person name="Podicherti R."/>
            <person name="Tsui H.-C.T."/>
            <person name="Winkler M.E."/>
        </authorList>
    </citation>
    <scope>NUCLEOTIDE SEQUENCE</scope>
</reference>
<accession>A0A382EAH3</accession>
<proteinExistence type="predicted"/>
<name>A0A382EAH3_9ZZZZ</name>
<evidence type="ECO:0000256" key="1">
    <source>
        <dbReference type="SAM" id="MobiDB-lite"/>
    </source>
</evidence>
<evidence type="ECO:0000313" key="2">
    <source>
        <dbReference type="EMBL" id="SVB47698.1"/>
    </source>
</evidence>
<feature type="region of interest" description="Disordered" evidence="1">
    <location>
        <begin position="1"/>
        <end position="23"/>
    </location>
</feature>
<dbReference type="EMBL" id="UINC01043533">
    <property type="protein sequence ID" value="SVB47698.1"/>
    <property type="molecule type" value="Genomic_DNA"/>
</dbReference>
<gene>
    <name evidence="2" type="ORF">METZ01_LOCUS200552</name>
</gene>
<feature type="non-terminal residue" evidence="2">
    <location>
        <position position="23"/>
    </location>
</feature>
<feature type="non-terminal residue" evidence="2">
    <location>
        <position position="1"/>
    </location>
</feature>
<organism evidence="2">
    <name type="scientific">marine metagenome</name>
    <dbReference type="NCBI Taxonomy" id="408172"/>
    <lineage>
        <taxon>unclassified sequences</taxon>
        <taxon>metagenomes</taxon>
        <taxon>ecological metagenomes</taxon>
    </lineage>
</organism>
<sequence>VDGLASGSDSEVETMTLARPLRP</sequence>
<dbReference type="AlphaFoldDB" id="A0A382EAH3"/>
<protein>
    <submittedName>
        <fullName evidence="2">Uncharacterized protein</fullName>
    </submittedName>
</protein>